<evidence type="ECO:0000256" key="1">
    <source>
        <dbReference type="ARBA" id="ARBA00022980"/>
    </source>
</evidence>
<evidence type="ECO:0000313" key="4">
    <source>
        <dbReference type="Proteomes" id="UP001652623"/>
    </source>
</evidence>
<name>A0A6P4A6S7_ZIZJJ</name>
<dbReference type="InterPro" id="IPR006846">
    <property type="entry name" value="Ribosomal_eS30"/>
</dbReference>
<dbReference type="RefSeq" id="XP_015889175.2">
    <property type="nucleotide sequence ID" value="XM_016033689.3"/>
</dbReference>
<evidence type="ECO:0000256" key="2">
    <source>
        <dbReference type="ARBA" id="ARBA00023274"/>
    </source>
</evidence>
<feature type="compositionally biased region" description="Basic residues" evidence="3">
    <location>
        <begin position="99"/>
        <end position="113"/>
    </location>
</feature>
<sequence length="136" mass="15140">MGWAEKRISSYAGWMGLGQLECLQPKPHFQFVPGIYIVSENPKAEIPSRPAGLGVYKLAAKSESERYTPAQFIVMGKVHGSLARAGKVRGQTPKVAKQDKKKKPRGRAHKRMQYNRRFVTAVVGFGKKRGPNSSEK</sequence>
<feature type="region of interest" description="Disordered" evidence="3">
    <location>
        <begin position="84"/>
        <end position="113"/>
    </location>
</feature>
<dbReference type="KEGG" id="zju:107424007"/>
<dbReference type="InParanoid" id="A0A6P4A6S7"/>
<keyword evidence="2" id="KW-0687">Ribonucleoprotein</keyword>
<accession>A0A6P4A6S7</accession>
<dbReference type="PANTHER" id="PTHR12650:SF33">
    <property type="entry name" value="SMALL RIBOSOMAL SUBUNIT PROTEIN ES30Z_ES30Y_ES30X"/>
    <property type="match status" value="1"/>
</dbReference>
<dbReference type="GO" id="GO:0003735">
    <property type="term" value="F:structural constituent of ribosome"/>
    <property type="evidence" value="ECO:0007669"/>
    <property type="project" value="InterPro"/>
</dbReference>
<reference evidence="5" key="1">
    <citation type="submission" date="2025-08" db="UniProtKB">
        <authorList>
            <consortium name="RefSeq"/>
        </authorList>
    </citation>
    <scope>IDENTIFICATION</scope>
    <source>
        <tissue evidence="5">Seedling</tissue>
    </source>
</reference>
<dbReference type="Proteomes" id="UP001652623">
    <property type="component" value="Chromosome 7"/>
</dbReference>
<dbReference type="GeneID" id="107424007"/>
<keyword evidence="1" id="KW-0689">Ribosomal protein</keyword>
<dbReference type="PANTHER" id="PTHR12650">
    <property type="entry name" value="40S RIBOSOMAL PROTEIN S30/UBIQUITIN-LIKE PROTEIN FUBI"/>
    <property type="match status" value="1"/>
</dbReference>
<evidence type="ECO:0000256" key="3">
    <source>
        <dbReference type="SAM" id="MobiDB-lite"/>
    </source>
</evidence>
<organism evidence="4 5">
    <name type="scientific">Ziziphus jujuba</name>
    <name type="common">Chinese jujube</name>
    <name type="synonym">Ziziphus sativa</name>
    <dbReference type="NCBI Taxonomy" id="326968"/>
    <lineage>
        <taxon>Eukaryota</taxon>
        <taxon>Viridiplantae</taxon>
        <taxon>Streptophyta</taxon>
        <taxon>Embryophyta</taxon>
        <taxon>Tracheophyta</taxon>
        <taxon>Spermatophyta</taxon>
        <taxon>Magnoliopsida</taxon>
        <taxon>eudicotyledons</taxon>
        <taxon>Gunneridae</taxon>
        <taxon>Pentapetalae</taxon>
        <taxon>rosids</taxon>
        <taxon>fabids</taxon>
        <taxon>Rosales</taxon>
        <taxon>Rhamnaceae</taxon>
        <taxon>Paliureae</taxon>
        <taxon>Ziziphus</taxon>
    </lineage>
</organism>
<keyword evidence="4" id="KW-1185">Reference proteome</keyword>
<dbReference type="GO" id="GO:0006412">
    <property type="term" value="P:translation"/>
    <property type="evidence" value="ECO:0007669"/>
    <property type="project" value="InterPro"/>
</dbReference>
<dbReference type="AlphaFoldDB" id="A0A6P4A6S7"/>
<dbReference type="GO" id="GO:0022627">
    <property type="term" value="C:cytosolic small ribosomal subunit"/>
    <property type="evidence" value="ECO:0007669"/>
    <property type="project" value="TreeGrafter"/>
</dbReference>
<gene>
    <name evidence="5" type="primary">LOC107424007</name>
</gene>
<protein>
    <submittedName>
        <fullName evidence="5">Uncharacterized protein LOC107424007</fullName>
    </submittedName>
</protein>
<dbReference type="Pfam" id="PF04758">
    <property type="entry name" value="Ribosomal_S30"/>
    <property type="match status" value="1"/>
</dbReference>
<proteinExistence type="predicted"/>
<evidence type="ECO:0000313" key="5">
    <source>
        <dbReference type="RefSeq" id="XP_015889175.2"/>
    </source>
</evidence>